<sequence>MEAITLSYIYQVSADKLWNAITRPDEMKQWYFTIHDFELQEGSVFTFYETETGGAFLHRCMIRSIISGQKFEHTWEHPSHTKGISVLSWDIEAISENTSRLTLTHAGTENFADGGPEFATENYIAGWKEILGYSLRNYLYGIEKLIFETDIAAPKERVWELLWGKESYQEWTSPFMAGSYFEGEFGQGKRVHLLSPTGEGLYSDILIYAENEQLTFNLLGNLKNKEEQPLDAESEIWTGSRESYFLTDTPAGTRLRVQLDNQKEYGDQMNKAFPAALQILKEMAEGRR</sequence>
<evidence type="ECO:0000313" key="3">
    <source>
        <dbReference type="EMBL" id="REA60890.1"/>
    </source>
</evidence>
<dbReference type="EMBL" id="QNUL01000009">
    <property type="protein sequence ID" value="REA60890.1"/>
    <property type="molecule type" value="Genomic_DNA"/>
</dbReference>
<evidence type="ECO:0000313" key="4">
    <source>
        <dbReference type="Proteomes" id="UP000256373"/>
    </source>
</evidence>
<protein>
    <recommendedName>
        <fullName evidence="2">Activator of Hsp90 ATPase homologue 1/2-like C-terminal domain-containing protein</fullName>
    </recommendedName>
</protein>
<gene>
    <name evidence="3" type="ORF">DSL64_13390</name>
</gene>
<name>A0A3D8YAQ5_9BACT</name>
<dbReference type="OrthoDB" id="384974at2"/>
<dbReference type="Proteomes" id="UP000256373">
    <property type="component" value="Unassembled WGS sequence"/>
</dbReference>
<reference evidence="3 4" key="1">
    <citation type="submission" date="2018-07" db="EMBL/GenBank/DDBJ databases">
        <title>Dyadobacter roseus sp. nov., isolated from rose rhizosphere soil.</title>
        <authorList>
            <person name="Chen L."/>
        </authorList>
    </citation>
    <scope>NUCLEOTIDE SEQUENCE [LARGE SCALE GENOMIC DNA]</scope>
    <source>
        <strain evidence="3 4">RS19</strain>
    </source>
</reference>
<evidence type="ECO:0000256" key="1">
    <source>
        <dbReference type="ARBA" id="ARBA00006817"/>
    </source>
</evidence>
<evidence type="ECO:0000259" key="2">
    <source>
        <dbReference type="Pfam" id="PF08327"/>
    </source>
</evidence>
<dbReference type="AlphaFoldDB" id="A0A3D8YAQ5"/>
<organism evidence="3 4">
    <name type="scientific">Dyadobacter luteus</name>
    <dbReference type="NCBI Taxonomy" id="2259619"/>
    <lineage>
        <taxon>Bacteria</taxon>
        <taxon>Pseudomonadati</taxon>
        <taxon>Bacteroidota</taxon>
        <taxon>Cytophagia</taxon>
        <taxon>Cytophagales</taxon>
        <taxon>Spirosomataceae</taxon>
        <taxon>Dyadobacter</taxon>
    </lineage>
</organism>
<proteinExistence type="inferred from homology"/>
<dbReference type="InterPro" id="IPR023393">
    <property type="entry name" value="START-like_dom_sf"/>
</dbReference>
<comment type="similarity">
    <text evidence="1">Belongs to the AHA1 family.</text>
</comment>
<feature type="domain" description="Activator of Hsp90 ATPase homologue 1/2-like C-terminal" evidence="2">
    <location>
        <begin position="12"/>
        <end position="139"/>
    </location>
</feature>
<keyword evidence="4" id="KW-1185">Reference proteome</keyword>
<comment type="caution">
    <text evidence="3">The sequence shown here is derived from an EMBL/GenBank/DDBJ whole genome shotgun (WGS) entry which is preliminary data.</text>
</comment>
<accession>A0A3D8YAQ5</accession>
<dbReference type="InterPro" id="IPR013538">
    <property type="entry name" value="ASHA1/2-like_C"/>
</dbReference>
<dbReference type="RefSeq" id="WP_115831412.1">
    <property type="nucleotide sequence ID" value="NZ_QNUL01000009.1"/>
</dbReference>
<dbReference type="SUPFAM" id="SSF55961">
    <property type="entry name" value="Bet v1-like"/>
    <property type="match status" value="2"/>
</dbReference>
<dbReference type="Pfam" id="PF08327">
    <property type="entry name" value="AHSA1"/>
    <property type="match status" value="1"/>
</dbReference>
<dbReference type="Gene3D" id="3.30.530.20">
    <property type="match status" value="2"/>
</dbReference>
<dbReference type="CDD" id="cd07814">
    <property type="entry name" value="SRPBCC_CalC_Aha1-like"/>
    <property type="match status" value="1"/>
</dbReference>